<accession>A0A0E9R822</accession>
<reference evidence="1" key="1">
    <citation type="submission" date="2014-11" db="EMBL/GenBank/DDBJ databases">
        <authorList>
            <person name="Amaro Gonzalez C."/>
        </authorList>
    </citation>
    <scope>NUCLEOTIDE SEQUENCE</scope>
</reference>
<reference evidence="1" key="2">
    <citation type="journal article" date="2015" name="Fish Shellfish Immunol.">
        <title>Early steps in the European eel (Anguilla anguilla)-Vibrio vulnificus interaction in the gills: Role of the RtxA13 toxin.</title>
        <authorList>
            <person name="Callol A."/>
            <person name="Pajuelo D."/>
            <person name="Ebbesson L."/>
            <person name="Teles M."/>
            <person name="MacKenzie S."/>
            <person name="Amaro C."/>
        </authorList>
    </citation>
    <scope>NUCLEOTIDE SEQUENCE</scope>
</reference>
<evidence type="ECO:0000313" key="1">
    <source>
        <dbReference type="EMBL" id="JAH24645.1"/>
    </source>
</evidence>
<sequence length="89" mass="10146">MTTSSIPRHLSYMTQIKALSIVQWVSRSWHCDMKTHGAVHRIQTHRKQAPASAYFNTEIHLQSHSLFRFASAASAARLACRERDFFSAA</sequence>
<organism evidence="1">
    <name type="scientific">Anguilla anguilla</name>
    <name type="common">European freshwater eel</name>
    <name type="synonym">Muraena anguilla</name>
    <dbReference type="NCBI Taxonomy" id="7936"/>
    <lineage>
        <taxon>Eukaryota</taxon>
        <taxon>Metazoa</taxon>
        <taxon>Chordata</taxon>
        <taxon>Craniata</taxon>
        <taxon>Vertebrata</taxon>
        <taxon>Euteleostomi</taxon>
        <taxon>Actinopterygii</taxon>
        <taxon>Neopterygii</taxon>
        <taxon>Teleostei</taxon>
        <taxon>Anguilliformes</taxon>
        <taxon>Anguillidae</taxon>
        <taxon>Anguilla</taxon>
    </lineage>
</organism>
<dbReference type="EMBL" id="GBXM01083932">
    <property type="protein sequence ID" value="JAH24645.1"/>
    <property type="molecule type" value="Transcribed_RNA"/>
</dbReference>
<dbReference type="AlphaFoldDB" id="A0A0E9R822"/>
<name>A0A0E9R822_ANGAN</name>
<protein>
    <submittedName>
        <fullName evidence="1">Uncharacterized protein</fullName>
    </submittedName>
</protein>
<proteinExistence type="predicted"/>